<dbReference type="InterPro" id="IPR047650">
    <property type="entry name" value="Transpos_IS110"/>
</dbReference>
<dbReference type="Pfam" id="PF02371">
    <property type="entry name" value="Transposase_20"/>
    <property type="match status" value="1"/>
</dbReference>
<dbReference type="Proteomes" id="UP000003828">
    <property type="component" value="Unassembled WGS sequence"/>
</dbReference>
<dbReference type="CDD" id="cd00093">
    <property type="entry name" value="HTH_XRE"/>
    <property type="match status" value="1"/>
</dbReference>
<gene>
    <name evidence="3" type="ORF">ARGLB_059_00040</name>
</gene>
<proteinExistence type="predicted"/>
<dbReference type="GO" id="GO:0003677">
    <property type="term" value="F:DNA binding"/>
    <property type="evidence" value="ECO:0007669"/>
    <property type="project" value="InterPro"/>
</dbReference>
<dbReference type="EMBL" id="BAEG01000059">
    <property type="protein sequence ID" value="GAB14228.1"/>
    <property type="molecule type" value="Genomic_DNA"/>
</dbReference>
<evidence type="ECO:0000313" key="3">
    <source>
        <dbReference type="EMBL" id="GAB14228.1"/>
    </source>
</evidence>
<feature type="domain" description="HTH cro/C1-type" evidence="2">
    <location>
        <begin position="353"/>
        <end position="387"/>
    </location>
</feature>
<reference evidence="3 4" key="1">
    <citation type="submission" date="2011-12" db="EMBL/GenBank/DDBJ databases">
        <title>Whole genome shotgun sequence of Arthrobacter globiformis NBRC 12137.</title>
        <authorList>
            <person name="Miyazawa S."/>
            <person name="Hosoyama A."/>
            <person name="Tsuchikane K."/>
            <person name="Katsumata H."/>
            <person name="Yamazaki S."/>
            <person name="Fujita N."/>
        </authorList>
    </citation>
    <scope>NUCLEOTIDE SEQUENCE [LARGE SCALE GENOMIC DNA]</scope>
    <source>
        <strain evidence="3 4">NBRC 12137</strain>
    </source>
</reference>
<dbReference type="RefSeq" id="WP_003802389.1">
    <property type="nucleotide sequence ID" value="NZ_BAEG01000059.1"/>
</dbReference>
<feature type="region of interest" description="Disordered" evidence="1">
    <location>
        <begin position="403"/>
        <end position="438"/>
    </location>
</feature>
<dbReference type="PROSITE" id="PS50943">
    <property type="entry name" value="HTH_CROC1"/>
    <property type="match status" value="1"/>
</dbReference>
<accession>H0QN27</accession>
<dbReference type="STRING" id="1077972.ARGLB_059_00040"/>
<dbReference type="InterPro" id="IPR002525">
    <property type="entry name" value="Transp_IS110-like_N"/>
</dbReference>
<sequence>MTNQHLKVIAGIDTHADTHHVAIIDETGRHITDKEFLAVGAGYRNIAAFITGFGSVIAAGVEGTGSYGAELARVLTGEGIRVLEIMRPNRQGRRLRGKSDPLDAYQAAEAALAGRNVATPKSRDGAVESLRVLRAERATAMRARVAVMTQIKSILTAAPEALRTKYRHLTRAAMMTALEKTRPAGSMAEPVNATAAVLKRLAIRYRALHQELAVIDAELDAIITIHAPMLRDLKGVGTDVASQLLVTVGDNPERVTTEAKFAALVGVAPIPASSGKTRRHRLSRGGDRQANKAIHHVALVRMKTDTRTRNYVARRRAEGKSTKETIRCLKRYIAREIYDQIIHPQPAPDAGALRILRKSKKITLQAAADSLHVWPTSLSRLERGLTRHDEFYQHYEDWLNSPSAETARPPLPCGSDRHTAPQRRGTGLARRLPPSLPS</sequence>
<evidence type="ECO:0000313" key="4">
    <source>
        <dbReference type="Proteomes" id="UP000003828"/>
    </source>
</evidence>
<name>H0QN27_ARTG1</name>
<dbReference type="PANTHER" id="PTHR33055:SF16">
    <property type="entry name" value="TRANSPOSASE FOR INSERTION SEQUENCE ELEMENT IS1547"/>
    <property type="match status" value="1"/>
</dbReference>
<comment type="caution">
    <text evidence="3">The sequence shown here is derived from an EMBL/GenBank/DDBJ whole genome shotgun (WGS) entry which is preliminary data.</text>
</comment>
<dbReference type="OrthoDB" id="4337860at2"/>
<dbReference type="AlphaFoldDB" id="H0QN27"/>
<dbReference type="PANTHER" id="PTHR33055">
    <property type="entry name" value="TRANSPOSASE FOR INSERTION SEQUENCE ELEMENT IS1111A"/>
    <property type="match status" value="1"/>
</dbReference>
<dbReference type="NCBIfam" id="NF033542">
    <property type="entry name" value="transpos_IS110"/>
    <property type="match status" value="1"/>
</dbReference>
<evidence type="ECO:0000256" key="1">
    <source>
        <dbReference type="SAM" id="MobiDB-lite"/>
    </source>
</evidence>
<dbReference type="eggNOG" id="COG3547">
    <property type="taxonomic scope" value="Bacteria"/>
</dbReference>
<dbReference type="InterPro" id="IPR003346">
    <property type="entry name" value="Transposase_20"/>
</dbReference>
<dbReference type="Pfam" id="PF01548">
    <property type="entry name" value="DEDD_Tnp_IS110"/>
    <property type="match status" value="1"/>
</dbReference>
<dbReference type="GO" id="GO:0004803">
    <property type="term" value="F:transposase activity"/>
    <property type="evidence" value="ECO:0007669"/>
    <property type="project" value="InterPro"/>
</dbReference>
<keyword evidence="4" id="KW-1185">Reference proteome</keyword>
<dbReference type="GO" id="GO:0006313">
    <property type="term" value="P:DNA transposition"/>
    <property type="evidence" value="ECO:0007669"/>
    <property type="project" value="InterPro"/>
</dbReference>
<evidence type="ECO:0000259" key="2">
    <source>
        <dbReference type="PROSITE" id="PS50943"/>
    </source>
</evidence>
<protein>
    <submittedName>
        <fullName evidence="3">Putative transposase</fullName>
    </submittedName>
</protein>
<dbReference type="InterPro" id="IPR001387">
    <property type="entry name" value="Cro/C1-type_HTH"/>
</dbReference>
<organism evidence="3 4">
    <name type="scientific">Arthrobacter globiformis (strain ATCC 8010 / DSM 20124 / JCM 1332 / NBRC 12137 / NCIMB 8907 / NRRL B-2979 / 168)</name>
    <dbReference type="NCBI Taxonomy" id="1077972"/>
    <lineage>
        <taxon>Bacteria</taxon>
        <taxon>Bacillati</taxon>
        <taxon>Actinomycetota</taxon>
        <taxon>Actinomycetes</taxon>
        <taxon>Micrococcales</taxon>
        <taxon>Micrococcaceae</taxon>
        <taxon>Arthrobacter</taxon>
    </lineage>
</organism>